<protein>
    <submittedName>
        <fullName evidence="1">Uncharacterized protein</fullName>
    </submittedName>
</protein>
<accession>A0A0D2FEI2</accession>
<dbReference type="HOGENOM" id="CLU_2238105_0_0_1"/>
<dbReference type="AlphaFoldDB" id="A0A0D2FEI2"/>
<dbReference type="GeneID" id="25298668"/>
<dbReference type="EMBL" id="KN847483">
    <property type="protein sequence ID" value="KIX00457.1"/>
    <property type="molecule type" value="Genomic_DNA"/>
</dbReference>
<dbReference type="VEuPathDB" id="FungiDB:Z518_10597"/>
<evidence type="ECO:0000313" key="2">
    <source>
        <dbReference type="Proteomes" id="UP000053617"/>
    </source>
</evidence>
<name>A0A0D2FEI2_9EURO</name>
<reference evidence="1 2" key="1">
    <citation type="submission" date="2015-01" db="EMBL/GenBank/DDBJ databases">
        <title>The Genome Sequence of Rhinocladiella mackenzie CBS 650.93.</title>
        <authorList>
            <consortium name="The Broad Institute Genomics Platform"/>
            <person name="Cuomo C."/>
            <person name="de Hoog S."/>
            <person name="Gorbushina A."/>
            <person name="Stielow B."/>
            <person name="Teixiera M."/>
            <person name="Abouelleil A."/>
            <person name="Chapman S.B."/>
            <person name="Priest M."/>
            <person name="Young S.K."/>
            <person name="Wortman J."/>
            <person name="Nusbaum C."/>
            <person name="Birren B."/>
        </authorList>
    </citation>
    <scope>NUCLEOTIDE SEQUENCE [LARGE SCALE GENOMIC DNA]</scope>
    <source>
        <strain evidence="1 2">CBS 650.93</strain>
    </source>
</reference>
<dbReference type="Proteomes" id="UP000053617">
    <property type="component" value="Unassembled WGS sequence"/>
</dbReference>
<gene>
    <name evidence="1" type="ORF">Z518_10597</name>
</gene>
<organism evidence="1 2">
    <name type="scientific">Rhinocladiella mackenziei CBS 650.93</name>
    <dbReference type="NCBI Taxonomy" id="1442369"/>
    <lineage>
        <taxon>Eukaryota</taxon>
        <taxon>Fungi</taxon>
        <taxon>Dikarya</taxon>
        <taxon>Ascomycota</taxon>
        <taxon>Pezizomycotina</taxon>
        <taxon>Eurotiomycetes</taxon>
        <taxon>Chaetothyriomycetidae</taxon>
        <taxon>Chaetothyriales</taxon>
        <taxon>Herpotrichiellaceae</taxon>
        <taxon>Rhinocladiella</taxon>
    </lineage>
</organism>
<keyword evidence="2" id="KW-1185">Reference proteome</keyword>
<sequence length="105" mass="12108">MSMDEEGSRLQLYVAGQVLSISTLLQLLERENAQRREFKQSAHHQEVMTKLDHPKTAISGVQQNLGIMTNPMRIKLDLADSDSSYHWLVLAVQAGELYRLWQRTR</sequence>
<dbReference type="RefSeq" id="XP_013267593.1">
    <property type="nucleotide sequence ID" value="XM_013412139.1"/>
</dbReference>
<proteinExistence type="predicted"/>
<evidence type="ECO:0000313" key="1">
    <source>
        <dbReference type="EMBL" id="KIX00457.1"/>
    </source>
</evidence>